<sequence length="167" mass="19019">MLCHCLFIPFRQLALLAKLSDKNARFMKVLHQAQVYYSDVNNPISKHEEAMMKTLLLSVVMVACSTASYAFTRENNQASQYINAGVSDSREGAYRQGQTLANNIRSESPRKLKRTLGIYEYGLKTNSIKVDNSHIQVDEFSNAKGEVKYRAIVNVDYSYDTFESDNR</sequence>
<proteinExistence type="predicted"/>
<protein>
    <recommendedName>
        <fullName evidence="3">Acyl-CoA synthetase</fullName>
    </recommendedName>
</protein>
<gene>
    <name evidence="1" type="ORF">JCM19237_5285</name>
</gene>
<evidence type="ECO:0008006" key="3">
    <source>
        <dbReference type="Google" id="ProtNLM"/>
    </source>
</evidence>
<name>A0A090R437_9GAMM</name>
<evidence type="ECO:0000313" key="2">
    <source>
        <dbReference type="Proteomes" id="UP000029227"/>
    </source>
</evidence>
<accession>A0A090R437</accession>
<evidence type="ECO:0000313" key="1">
    <source>
        <dbReference type="EMBL" id="GAL02392.1"/>
    </source>
</evidence>
<reference evidence="1 2" key="1">
    <citation type="journal article" date="2014" name="Genome Announc.">
        <title>Draft Genome Sequences of Two Vibrionaceae Species, Vibrio ponticus C121 and Photobacterium aphoticum C119, Isolated as Coral Reef Microbiota.</title>
        <authorList>
            <person name="Al-saari N."/>
            <person name="Meirelles P.M."/>
            <person name="Mino S."/>
            <person name="Suda W."/>
            <person name="Oshima K."/>
            <person name="Hattori M."/>
            <person name="Ohkuma M."/>
            <person name="Thompson F.L."/>
            <person name="Gomez-Gil B."/>
            <person name="Sawabe T."/>
            <person name="Sawabe T."/>
        </authorList>
    </citation>
    <scope>NUCLEOTIDE SEQUENCE [LARGE SCALE GENOMIC DNA]</scope>
    <source>
        <strain evidence="1 2">JCM 19237</strain>
    </source>
</reference>
<dbReference type="AlphaFoldDB" id="A0A090R437"/>
<comment type="caution">
    <text evidence="1">The sequence shown here is derived from an EMBL/GenBank/DDBJ whole genome shotgun (WGS) entry which is preliminary data.</text>
</comment>
<dbReference type="Pfam" id="PF11777">
    <property type="entry name" value="DUF3316"/>
    <property type="match status" value="1"/>
</dbReference>
<dbReference type="STRING" id="754436.JCM19237_5285"/>
<dbReference type="Proteomes" id="UP000029227">
    <property type="component" value="Unassembled WGS sequence"/>
</dbReference>
<organism evidence="1 2">
    <name type="scientific">Photobacterium aphoticum</name>
    <dbReference type="NCBI Taxonomy" id="754436"/>
    <lineage>
        <taxon>Bacteria</taxon>
        <taxon>Pseudomonadati</taxon>
        <taxon>Pseudomonadota</taxon>
        <taxon>Gammaproteobacteria</taxon>
        <taxon>Vibrionales</taxon>
        <taxon>Vibrionaceae</taxon>
        <taxon>Photobacterium</taxon>
    </lineage>
</organism>
<dbReference type="InterPro" id="IPR016879">
    <property type="entry name" value="UCP028299"/>
</dbReference>
<dbReference type="EMBL" id="BBMN01000001">
    <property type="protein sequence ID" value="GAL02392.1"/>
    <property type="molecule type" value="Genomic_DNA"/>
</dbReference>